<keyword evidence="1" id="KW-0687">Ribonucleoprotein</keyword>
<reference evidence="2 3" key="1">
    <citation type="submission" date="2019-11" db="EMBL/GenBank/DDBJ databases">
        <title>Venatorbacter sp. nov. a predator of Campylobacter and other Gram-negative bacteria.</title>
        <authorList>
            <person name="Saeedi A."/>
            <person name="Cummings N.J."/>
            <person name="Connerton I.F."/>
            <person name="Connerton P.L."/>
        </authorList>
    </citation>
    <scope>NUCLEOTIDE SEQUENCE [LARGE SCALE GENOMIC DNA]</scope>
    <source>
        <strain evidence="2">XL5</strain>
    </source>
</reference>
<accession>A0A9E8JPX1</accession>
<protein>
    <recommendedName>
        <fullName evidence="1">Small ribosomal subunit protein bS16</fullName>
    </recommendedName>
</protein>
<dbReference type="InterPro" id="IPR000307">
    <property type="entry name" value="Ribosomal_bS16"/>
</dbReference>
<sequence length="83" mass="9413">MVVIRLARGGSKKRPFYHINVADARSPRDGRFIERVGFFNPVARGQEEAFRINAERVEYWLAKGAQPTDRVASLLKQAKKAQA</sequence>
<dbReference type="EMBL" id="CP046056">
    <property type="protein sequence ID" value="QQD24745.1"/>
    <property type="molecule type" value="Genomic_DNA"/>
</dbReference>
<dbReference type="HAMAP" id="MF_00385">
    <property type="entry name" value="Ribosomal_bS16"/>
    <property type="match status" value="1"/>
</dbReference>
<evidence type="ECO:0000313" key="3">
    <source>
        <dbReference type="Proteomes" id="UP000596074"/>
    </source>
</evidence>
<dbReference type="AlphaFoldDB" id="A0A9E8JPX1"/>
<dbReference type="PANTHER" id="PTHR12919:SF20">
    <property type="entry name" value="SMALL RIBOSOMAL SUBUNIT PROTEIN BS16M"/>
    <property type="match status" value="1"/>
</dbReference>
<gene>
    <name evidence="1 2" type="primary">rpsP</name>
    <name evidence="2" type="ORF">GJQ55_09850</name>
</gene>
<dbReference type="NCBIfam" id="TIGR00002">
    <property type="entry name" value="S16"/>
    <property type="match status" value="1"/>
</dbReference>
<dbReference type="GO" id="GO:0005737">
    <property type="term" value="C:cytoplasm"/>
    <property type="evidence" value="ECO:0007669"/>
    <property type="project" value="UniProtKB-ARBA"/>
</dbReference>
<dbReference type="Pfam" id="PF00886">
    <property type="entry name" value="Ribosomal_S16"/>
    <property type="match status" value="1"/>
</dbReference>
<dbReference type="GO" id="GO:0003735">
    <property type="term" value="F:structural constituent of ribosome"/>
    <property type="evidence" value="ECO:0007669"/>
    <property type="project" value="InterPro"/>
</dbReference>
<name>A0A9E8JPX1_9GAMM</name>
<organism evidence="2 3">
    <name type="scientific">Venatoribacter cucullus</name>
    <dbReference type="NCBI Taxonomy" id="2661630"/>
    <lineage>
        <taxon>Bacteria</taxon>
        <taxon>Pseudomonadati</taxon>
        <taxon>Pseudomonadota</taxon>
        <taxon>Gammaproteobacteria</taxon>
        <taxon>Oceanospirillales</taxon>
        <taxon>Oceanospirillaceae</taxon>
        <taxon>Venatoribacter</taxon>
    </lineage>
</organism>
<evidence type="ECO:0000313" key="2">
    <source>
        <dbReference type="EMBL" id="QQD24745.1"/>
    </source>
</evidence>
<dbReference type="RefSeq" id="WP_228344806.1">
    <property type="nucleotide sequence ID" value="NZ_CP045550.1"/>
</dbReference>
<proteinExistence type="inferred from homology"/>
<dbReference type="InterPro" id="IPR023803">
    <property type="entry name" value="Ribosomal_bS16_dom_sf"/>
</dbReference>
<keyword evidence="1 2" id="KW-0689">Ribosomal protein</keyword>
<keyword evidence="3" id="KW-1185">Reference proteome</keyword>
<evidence type="ECO:0000256" key="1">
    <source>
        <dbReference type="HAMAP-Rule" id="MF_00385"/>
    </source>
</evidence>
<dbReference type="KEGG" id="vcw:GJQ55_09850"/>
<dbReference type="Gene3D" id="3.30.1320.10">
    <property type="match status" value="1"/>
</dbReference>
<comment type="similarity">
    <text evidence="1">Belongs to the bacterial ribosomal protein bS16 family.</text>
</comment>
<dbReference type="GO" id="GO:0015935">
    <property type="term" value="C:small ribosomal subunit"/>
    <property type="evidence" value="ECO:0007669"/>
    <property type="project" value="TreeGrafter"/>
</dbReference>
<dbReference type="GO" id="GO:0006412">
    <property type="term" value="P:translation"/>
    <property type="evidence" value="ECO:0007669"/>
    <property type="project" value="UniProtKB-UniRule"/>
</dbReference>
<dbReference type="Proteomes" id="UP000596074">
    <property type="component" value="Chromosome"/>
</dbReference>
<dbReference type="PANTHER" id="PTHR12919">
    <property type="entry name" value="30S RIBOSOMAL PROTEIN S16"/>
    <property type="match status" value="1"/>
</dbReference>
<dbReference type="SUPFAM" id="SSF54565">
    <property type="entry name" value="Ribosomal protein S16"/>
    <property type="match status" value="1"/>
</dbReference>